<dbReference type="EMBL" id="MU853906">
    <property type="protein sequence ID" value="KAK3935805.1"/>
    <property type="molecule type" value="Genomic_DNA"/>
</dbReference>
<evidence type="ECO:0000256" key="1">
    <source>
        <dbReference type="SAM" id="Coils"/>
    </source>
</evidence>
<dbReference type="PANTHER" id="PTHR35859">
    <property type="entry name" value="NONSELECTIVE CATION CHANNEL PROTEIN"/>
    <property type="match status" value="1"/>
</dbReference>
<feature type="transmembrane region" description="Helical" evidence="3">
    <location>
        <begin position="496"/>
        <end position="514"/>
    </location>
</feature>
<gene>
    <name evidence="5" type="ORF">QBC46DRAFT_396652</name>
</gene>
<protein>
    <submittedName>
        <fullName evidence="5">Calcium channel YVC1</fullName>
    </submittedName>
</protein>
<reference evidence="6" key="1">
    <citation type="journal article" date="2023" name="Mol. Phylogenet. Evol.">
        <title>Genome-scale phylogeny and comparative genomics of the fungal order Sordariales.</title>
        <authorList>
            <person name="Hensen N."/>
            <person name="Bonometti L."/>
            <person name="Westerberg I."/>
            <person name="Brannstrom I.O."/>
            <person name="Guillou S."/>
            <person name="Cros-Aarteil S."/>
            <person name="Calhoun S."/>
            <person name="Haridas S."/>
            <person name="Kuo A."/>
            <person name="Mondo S."/>
            <person name="Pangilinan J."/>
            <person name="Riley R."/>
            <person name="LaButti K."/>
            <person name="Andreopoulos B."/>
            <person name="Lipzen A."/>
            <person name="Chen C."/>
            <person name="Yan M."/>
            <person name="Daum C."/>
            <person name="Ng V."/>
            <person name="Clum A."/>
            <person name="Steindorff A."/>
            <person name="Ohm R.A."/>
            <person name="Martin F."/>
            <person name="Silar P."/>
            <person name="Natvig D.O."/>
            <person name="Lalanne C."/>
            <person name="Gautier V."/>
            <person name="Ament-Velasquez S.L."/>
            <person name="Kruys A."/>
            <person name="Hutchinson M.I."/>
            <person name="Powell A.J."/>
            <person name="Barry K."/>
            <person name="Miller A.N."/>
            <person name="Grigoriev I.V."/>
            <person name="Debuchy R."/>
            <person name="Gladieux P."/>
            <person name="Hiltunen Thoren M."/>
            <person name="Johannesson H."/>
        </authorList>
    </citation>
    <scope>NUCLEOTIDE SEQUENCE [LARGE SCALE GENOMIC DNA]</scope>
    <source>
        <strain evidence="6">CBS 340.73</strain>
    </source>
</reference>
<evidence type="ECO:0000259" key="4">
    <source>
        <dbReference type="Pfam" id="PF23317"/>
    </source>
</evidence>
<feature type="compositionally biased region" description="Low complexity" evidence="2">
    <location>
        <begin position="638"/>
        <end position="648"/>
    </location>
</feature>
<feature type="region of interest" description="Disordered" evidence="2">
    <location>
        <begin position="614"/>
        <end position="658"/>
    </location>
</feature>
<evidence type="ECO:0000256" key="2">
    <source>
        <dbReference type="SAM" id="MobiDB-lite"/>
    </source>
</evidence>
<dbReference type="InterPro" id="IPR056336">
    <property type="entry name" value="YVC1_C"/>
</dbReference>
<feature type="coiled-coil region" evidence="1">
    <location>
        <begin position="682"/>
        <end position="709"/>
    </location>
</feature>
<comment type="caution">
    <text evidence="5">The sequence shown here is derived from an EMBL/GenBank/DDBJ whole genome shotgun (WGS) entry which is preliminary data.</text>
</comment>
<feature type="transmembrane region" description="Helical" evidence="3">
    <location>
        <begin position="398"/>
        <end position="421"/>
    </location>
</feature>
<sequence length="719" mass="80798">MPLRVRSRPLSQVEPGLRTPSPFAKHMHSRFGTELPEISEEDSFREVVKKLSIYIADTVQLPSTFEQLRTTSAGDGLRELVEHLSLSCTHPATVNALLALKWHYGAMTEDKSLHDARANACEIVAWRFLTHLSEREAVDYCLYEIPDPNCTSGSHRGTEDEECGNAHDVDENSALLAQAWAGTADSARKALNQTGSSRRNLLLQSISRLTMSMAAEGEEEDDEEDPTAPFTNLNALEIAAIADAKRFLSQNVVQKIITGIWNGDIIFWDSLSVQSVKKPRFYNPNTADPFSRLRVPKYLKSFEVLFFASFLFLYYAVLVERNPYQISTIEIFLYIWFAAFTYDELSEWIDAGSIFYAADVWNIFDMAMIAIGIVFAVMRIVGLSTDNDRLVDLAFDVLALEALFMVPRVCSILSLSPYWGTLIPCLKEMGKDFLKFMVLVVIIYLGFLTTFSLVGRDSYPVNEMTMFLTKIFFGSSYVGFDIMYKIDPIFGPPLMIIFVTLSSILLMGSLTGMLSNSFSRVITHAREEYLYVYSVYVLEASTSNRLTHFYPPFNLLALIIFRPLRLFLPSDNKFRGARILLLKATHSPIVAVIQGYEWIKGNANFKGGEYKGFKGPRHGTIASPHPSPAKSRSRQQKASRSARASESSYQPRSQDQRLLSVRRHGAGANEAAIEDDAMGEQATDVEVRIADLADKIDRLTDLIVQMQAQKAQNMSDVTI</sequence>
<keyword evidence="1" id="KW-0175">Coiled coil</keyword>
<dbReference type="AlphaFoldDB" id="A0AAN6MZ48"/>
<keyword evidence="3" id="KW-1133">Transmembrane helix</keyword>
<dbReference type="Pfam" id="PF23317">
    <property type="entry name" value="YVC1_C"/>
    <property type="match status" value="1"/>
</dbReference>
<keyword evidence="3" id="KW-0472">Membrane</keyword>
<accession>A0AAN6MZ48</accession>
<dbReference type="Proteomes" id="UP001303473">
    <property type="component" value="Unassembled WGS sequence"/>
</dbReference>
<dbReference type="InterPro" id="IPR052971">
    <property type="entry name" value="TRP_calcium_channel"/>
</dbReference>
<feature type="transmembrane region" description="Helical" evidence="3">
    <location>
        <begin position="466"/>
        <end position="484"/>
    </location>
</feature>
<feature type="region of interest" description="Disordered" evidence="2">
    <location>
        <begin position="1"/>
        <end position="26"/>
    </location>
</feature>
<feature type="transmembrane region" description="Helical" evidence="3">
    <location>
        <begin position="324"/>
        <end position="342"/>
    </location>
</feature>
<evidence type="ECO:0000256" key="3">
    <source>
        <dbReference type="SAM" id="Phobius"/>
    </source>
</evidence>
<keyword evidence="6" id="KW-1185">Reference proteome</keyword>
<proteinExistence type="predicted"/>
<keyword evidence="3" id="KW-0812">Transmembrane</keyword>
<organism evidence="5 6">
    <name type="scientific">Diplogelasinospora grovesii</name>
    <dbReference type="NCBI Taxonomy" id="303347"/>
    <lineage>
        <taxon>Eukaryota</taxon>
        <taxon>Fungi</taxon>
        <taxon>Dikarya</taxon>
        <taxon>Ascomycota</taxon>
        <taxon>Pezizomycotina</taxon>
        <taxon>Sordariomycetes</taxon>
        <taxon>Sordariomycetidae</taxon>
        <taxon>Sordariales</taxon>
        <taxon>Diplogelasinosporaceae</taxon>
        <taxon>Diplogelasinospora</taxon>
    </lineage>
</organism>
<feature type="domain" description="Calcium channel YVC1-like C-terminal transmembrane" evidence="4">
    <location>
        <begin position="307"/>
        <end position="597"/>
    </location>
</feature>
<name>A0AAN6MZ48_9PEZI</name>
<feature type="transmembrane region" description="Helical" evidence="3">
    <location>
        <begin position="433"/>
        <end position="454"/>
    </location>
</feature>
<dbReference type="PANTHER" id="PTHR35859:SF5">
    <property type="entry name" value="ION TRANSPORT DOMAIN-CONTAINING PROTEIN"/>
    <property type="match status" value="1"/>
</dbReference>
<feature type="transmembrane region" description="Helical" evidence="3">
    <location>
        <begin position="354"/>
        <end position="378"/>
    </location>
</feature>
<evidence type="ECO:0000313" key="5">
    <source>
        <dbReference type="EMBL" id="KAK3935805.1"/>
    </source>
</evidence>
<feature type="transmembrane region" description="Helical" evidence="3">
    <location>
        <begin position="298"/>
        <end position="318"/>
    </location>
</feature>
<evidence type="ECO:0000313" key="6">
    <source>
        <dbReference type="Proteomes" id="UP001303473"/>
    </source>
</evidence>